<dbReference type="OrthoDB" id="10643231at2759"/>
<organism evidence="1 2">
    <name type="scientific">Thelohanellus kitauei</name>
    <name type="common">Myxosporean</name>
    <dbReference type="NCBI Taxonomy" id="669202"/>
    <lineage>
        <taxon>Eukaryota</taxon>
        <taxon>Metazoa</taxon>
        <taxon>Cnidaria</taxon>
        <taxon>Myxozoa</taxon>
        <taxon>Myxosporea</taxon>
        <taxon>Bivalvulida</taxon>
        <taxon>Platysporina</taxon>
        <taxon>Myxobolidae</taxon>
        <taxon>Thelohanellus</taxon>
    </lineage>
</organism>
<evidence type="ECO:0008006" key="3">
    <source>
        <dbReference type="Google" id="ProtNLM"/>
    </source>
</evidence>
<accession>A0A0C2M8P5</accession>
<name>A0A0C2M8P5_THEKT</name>
<protein>
    <recommendedName>
        <fullName evidence="3">COMM domain-containing protein</fullName>
    </recommendedName>
</protein>
<reference evidence="1 2" key="1">
    <citation type="journal article" date="2014" name="Genome Biol. Evol.">
        <title>The genome of the myxosporean Thelohanellus kitauei shows adaptations to nutrient acquisition within its fish host.</title>
        <authorList>
            <person name="Yang Y."/>
            <person name="Xiong J."/>
            <person name="Zhou Z."/>
            <person name="Huo F."/>
            <person name="Miao W."/>
            <person name="Ran C."/>
            <person name="Liu Y."/>
            <person name="Zhang J."/>
            <person name="Feng J."/>
            <person name="Wang M."/>
            <person name="Wang M."/>
            <person name="Wang L."/>
            <person name="Yao B."/>
        </authorList>
    </citation>
    <scope>NUCLEOTIDE SEQUENCE [LARGE SCALE GENOMIC DNA]</scope>
    <source>
        <strain evidence="1">Wuqing</strain>
    </source>
</reference>
<comment type="caution">
    <text evidence="1">The sequence shown here is derived from an EMBL/GenBank/DDBJ whole genome shotgun (WGS) entry which is preliminary data.</text>
</comment>
<evidence type="ECO:0000313" key="2">
    <source>
        <dbReference type="Proteomes" id="UP000031668"/>
    </source>
</evidence>
<dbReference type="EMBL" id="JWZT01004681">
    <property type="protein sequence ID" value="KII63370.1"/>
    <property type="molecule type" value="Genomic_DNA"/>
</dbReference>
<sequence length="164" mass="19091">MLDVELSQYLDEKCSTDDLVKEISELCVKHILEPYSTASQILEFASRITFNQLSNDQFKETLVSTKFLDRICELIEQHRPELIEKLMMKNCLMLETYYGMEWELQFIHSDKHLKNIDETSARIALALGNSSVGFPVEYDCDLNTVKHIINELESAYKLYVKKSI</sequence>
<keyword evidence="2" id="KW-1185">Reference proteome</keyword>
<dbReference type="Proteomes" id="UP000031668">
    <property type="component" value="Unassembled WGS sequence"/>
</dbReference>
<evidence type="ECO:0000313" key="1">
    <source>
        <dbReference type="EMBL" id="KII63370.1"/>
    </source>
</evidence>
<proteinExistence type="predicted"/>
<dbReference type="AlphaFoldDB" id="A0A0C2M8P5"/>
<gene>
    <name evidence="1" type="ORF">RF11_08153</name>
</gene>